<evidence type="ECO:0000313" key="4">
    <source>
        <dbReference type="EMBL" id="GGO50319.1"/>
    </source>
</evidence>
<dbReference type="InterPro" id="IPR050300">
    <property type="entry name" value="GDXG_lipolytic_enzyme"/>
</dbReference>
<accession>A0ABQ2MDY1</accession>
<gene>
    <name evidence="4" type="ORF">GCM10012287_29760</name>
</gene>
<evidence type="ECO:0000256" key="2">
    <source>
        <dbReference type="SAM" id="MobiDB-lite"/>
    </source>
</evidence>
<feature type="region of interest" description="Disordered" evidence="2">
    <location>
        <begin position="297"/>
        <end position="317"/>
    </location>
</feature>
<dbReference type="InterPro" id="IPR013094">
    <property type="entry name" value="AB_hydrolase_3"/>
</dbReference>
<dbReference type="Proteomes" id="UP000631535">
    <property type="component" value="Unassembled WGS sequence"/>
</dbReference>
<dbReference type="RefSeq" id="WP_189037618.1">
    <property type="nucleotide sequence ID" value="NZ_BMMP01000009.1"/>
</dbReference>
<keyword evidence="1" id="KW-0378">Hydrolase</keyword>
<comment type="caution">
    <text evidence="4">The sequence shown here is derived from an EMBL/GenBank/DDBJ whole genome shotgun (WGS) entry which is preliminary data.</text>
</comment>
<organism evidence="4 5">
    <name type="scientific">Streptomyces daqingensis</name>
    <dbReference type="NCBI Taxonomy" id="1472640"/>
    <lineage>
        <taxon>Bacteria</taxon>
        <taxon>Bacillati</taxon>
        <taxon>Actinomycetota</taxon>
        <taxon>Actinomycetes</taxon>
        <taxon>Kitasatosporales</taxon>
        <taxon>Streptomycetaceae</taxon>
        <taxon>Streptomyces</taxon>
    </lineage>
</organism>
<reference evidence="5" key="1">
    <citation type="journal article" date="2019" name="Int. J. Syst. Evol. Microbiol.">
        <title>The Global Catalogue of Microorganisms (GCM) 10K type strain sequencing project: providing services to taxonomists for standard genome sequencing and annotation.</title>
        <authorList>
            <consortium name="The Broad Institute Genomics Platform"/>
            <consortium name="The Broad Institute Genome Sequencing Center for Infectious Disease"/>
            <person name="Wu L."/>
            <person name="Ma J."/>
        </authorList>
    </citation>
    <scope>NUCLEOTIDE SEQUENCE [LARGE SCALE GENOMIC DNA]</scope>
    <source>
        <strain evidence="5">CGMCC 4.7178</strain>
    </source>
</reference>
<dbReference type="Gene3D" id="3.40.50.1820">
    <property type="entry name" value="alpha/beta hydrolase"/>
    <property type="match status" value="1"/>
</dbReference>
<evidence type="ECO:0000313" key="5">
    <source>
        <dbReference type="Proteomes" id="UP000631535"/>
    </source>
</evidence>
<proteinExistence type="predicted"/>
<feature type="domain" description="Alpha/beta hydrolase fold-3" evidence="3">
    <location>
        <begin position="78"/>
        <end position="275"/>
    </location>
</feature>
<sequence>MPSTSSRVLAQAMSAVGHKFGYRDLAQVRRKVEKQLTRPAHFGPPGHLDKTCAVTLRFGHGFPCYEVVPHGRTPQLSVLYLHGGAYIEEIGYNHWALIKELAGQTPAQIVVPVYPLAPRGTAEESLPRLTALARELTTAPAPAVFMGDSAGGGLSLAVAQRLHEQGDAPPARLALLSPWLDAALGDPDAEKIQPRDPMLAVEPLRYTGALWAGDLAPSDPAVSPLNGRMDGLPATEVYIGDRDILLPDARRFTERATSAGVAVDLHEAPGQIHAYPLWPVPEGRDARERILSGLRLTARTAGSTSGGGGAPEGVPSR</sequence>
<dbReference type="InterPro" id="IPR029058">
    <property type="entry name" value="AB_hydrolase_fold"/>
</dbReference>
<dbReference type="EMBL" id="BMMP01000009">
    <property type="protein sequence ID" value="GGO50319.1"/>
    <property type="molecule type" value="Genomic_DNA"/>
</dbReference>
<dbReference type="PANTHER" id="PTHR48081">
    <property type="entry name" value="AB HYDROLASE SUPERFAMILY PROTEIN C4A8.06C"/>
    <property type="match status" value="1"/>
</dbReference>
<protein>
    <submittedName>
        <fullName evidence="4">Esterase</fullName>
    </submittedName>
</protein>
<dbReference type="PANTHER" id="PTHR48081:SF8">
    <property type="entry name" value="ALPHA_BETA HYDROLASE FOLD-3 DOMAIN-CONTAINING PROTEIN-RELATED"/>
    <property type="match status" value="1"/>
</dbReference>
<evidence type="ECO:0000259" key="3">
    <source>
        <dbReference type="Pfam" id="PF07859"/>
    </source>
</evidence>
<name>A0ABQ2MDY1_9ACTN</name>
<dbReference type="SUPFAM" id="SSF53474">
    <property type="entry name" value="alpha/beta-Hydrolases"/>
    <property type="match status" value="1"/>
</dbReference>
<evidence type="ECO:0000256" key="1">
    <source>
        <dbReference type="ARBA" id="ARBA00022801"/>
    </source>
</evidence>
<dbReference type="Pfam" id="PF07859">
    <property type="entry name" value="Abhydrolase_3"/>
    <property type="match status" value="1"/>
</dbReference>
<keyword evidence="5" id="KW-1185">Reference proteome</keyword>